<gene>
    <name evidence="1" type="ORF">SAMN04488544_2347</name>
</gene>
<dbReference type="EMBL" id="LT629799">
    <property type="protein sequence ID" value="SDU94350.1"/>
    <property type="molecule type" value="Genomic_DNA"/>
</dbReference>
<organism evidence="1 2">
    <name type="scientific">Microlunatus sagamiharensis</name>
    <dbReference type="NCBI Taxonomy" id="546874"/>
    <lineage>
        <taxon>Bacteria</taxon>
        <taxon>Bacillati</taxon>
        <taxon>Actinomycetota</taxon>
        <taxon>Actinomycetes</taxon>
        <taxon>Propionibacteriales</taxon>
        <taxon>Propionibacteriaceae</taxon>
        <taxon>Microlunatus</taxon>
    </lineage>
</organism>
<name>A0A1H2MM82_9ACTN</name>
<dbReference type="Proteomes" id="UP000198825">
    <property type="component" value="Chromosome I"/>
</dbReference>
<evidence type="ECO:0000313" key="2">
    <source>
        <dbReference type="Proteomes" id="UP000198825"/>
    </source>
</evidence>
<dbReference type="AlphaFoldDB" id="A0A1H2MM82"/>
<protein>
    <submittedName>
        <fullName evidence="1">2'-5' RNA ligase</fullName>
    </submittedName>
</protein>
<evidence type="ECO:0000313" key="1">
    <source>
        <dbReference type="EMBL" id="SDU94350.1"/>
    </source>
</evidence>
<dbReference type="GO" id="GO:0016874">
    <property type="term" value="F:ligase activity"/>
    <property type="evidence" value="ECO:0007669"/>
    <property type="project" value="UniProtKB-KW"/>
</dbReference>
<keyword evidence="1" id="KW-0436">Ligase</keyword>
<sequence length="198" mass="20922">MPPVRSGRGISDEWGRGRPGCRVTQSVELLLDAASEAAVLAEWDRLAEASLPTERRVDPSPTHRPHVTLWAGAQVAAEVDAALPALVGGLALPLRLGALLVFGPRRGRLVVVRQVVVSAALLALQARVAAACGVEDDSHFAPGRWTPHVTLARRVPVEELGAVVQALGEVDDLETVVGACRRWDGDAKVAWTLAPPGP</sequence>
<proteinExistence type="predicted"/>
<reference evidence="2" key="1">
    <citation type="submission" date="2016-10" db="EMBL/GenBank/DDBJ databases">
        <authorList>
            <person name="Varghese N."/>
            <person name="Submissions S."/>
        </authorList>
    </citation>
    <scope>NUCLEOTIDE SEQUENCE [LARGE SCALE GENOMIC DNA]</scope>
    <source>
        <strain evidence="2">DSM 21743</strain>
    </source>
</reference>
<dbReference type="STRING" id="546874.SAMN04488544_2347"/>
<dbReference type="SUPFAM" id="SSF55144">
    <property type="entry name" value="LigT-like"/>
    <property type="match status" value="1"/>
</dbReference>
<dbReference type="Gene3D" id="3.90.1140.10">
    <property type="entry name" value="Cyclic phosphodiesterase"/>
    <property type="match status" value="1"/>
</dbReference>
<dbReference type="Pfam" id="PF13563">
    <property type="entry name" value="2_5_RNA_ligase2"/>
    <property type="match status" value="1"/>
</dbReference>
<keyword evidence="2" id="KW-1185">Reference proteome</keyword>
<dbReference type="InterPro" id="IPR009097">
    <property type="entry name" value="Cyclic_Pdiesterase"/>
</dbReference>
<accession>A0A1H2MM82</accession>